<keyword evidence="10" id="KW-1185">Reference proteome</keyword>
<comment type="similarity">
    <text evidence="2 8">Belongs to the methyltransferase superfamily. RsmD family.</text>
</comment>
<proteinExistence type="inferred from homology"/>
<dbReference type="InterPro" id="IPR029063">
    <property type="entry name" value="SAM-dependent_MTases_sf"/>
</dbReference>
<evidence type="ECO:0000256" key="1">
    <source>
        <dbReference type="ARBA" id="ARBA00002649"/>
    </source>
</evidence>
<evidence type="ECO:0000256" key="6">
    <source>
        <dbReference type="ARBA" id="ARBA00022679"/>
    </source>
</evidence>
<dbReference type="Gene3D" id="3.40.50.150">
    <property type="entry name" value="Vaccinia Virus protein VP39"/>
    <property type="match status" value="1"/>
</dbReference>
<reference evidence="9 10" key="1">
    <citation type="submission" date="2020-08" db="EMBL/GenBank/DDBJ databases">
        <title>Genomic Encyclopedia of Type Strains, Phase III (KMG-III): the genomes of soil and plant-associated and newly described type strains.</title>
        <authorList>
            <person name="Whitman W."/>
        </authorList>
    </citation>
    <scope>NUCLEOTIDE SEQUENCE [LARGE SCALE GENOMIC DNA]</scope>
    <source>
        <strain evidence="9 10">CECT 8654</strain>
    </source>
</reference>
<sequence length="193" mass="21575">MRKPSRNKAPIEGTIRIIGGEWRGRKLHFPASDGLRPTGDRVRETLFNWLAPHIEGARCLDAFAGSGALGLEALSRGAAHCHFLDPQREVSTALQRNLELLKAVGGTVVPSSALDWLTRCDETFDVIFLDPPFASDFYTPALHTIIERGLLADTGWLYVESDRKRSVTLPQELSVYRDKTAGQTRYQLLQYSH</sequence>
<dbReference type="CDD" id="cd02440">
    <property type="entry name" value="AdoMet_MTases"/>
    <property type="match status" value="1"/>
</dbReference>
<dbReference type="EC" id="2.1.1.171" evidence="3 8"/>
<keyword evidence="8" id="KW-0698">rRNA processing</keyword>
<dbReference type="PROSITE" id="PS00092">
    <property type="entry name" value="N6_MTASE"/>
    <property type="match status" value="1"/>
</dbReference>
<dbReference type="AlphaFoldDB" id="A0A7W4Z8A7"/>
<dbReference type="SUPFAM" id="SSF53335">
    <property type="entry name" value="S-adenosyl-L-methionine-dependent methyltransferases"/>
    <property type="match status" value="1"/>
</dbReference>
<keyword evidence="6 8" id="KW-0808">Transferase</keyword>
<evidence type="ECO:0000256" key="5">
    <source>
        <dbReference type="ARBA" id="ARBA00022603"/>
    </source>
</evidence>
<dbReference type="Pfam" id="PF03602">
    <property type="entry name" value="Cons_hypoth95"/>
    <property type="match status" value="1"/>
</dbReference>
<comment type="function">
    <text evidence="1 8">Specifically methylates the guanine in position 966 of 16S rRNA in the assembled 30S particle.</text>
</comment>
<dbReference type="EMBL" id="JACHWY010000003">
    <property type="protein sequence ID" value="MBB3048830.1"/>
    <property type="molecule type" value="Genomic_DNA"/>
</dbReference>
<evidence type="ECO:0000256" key="2">
    <source>
        <dbReference type="ARBA" id="ARBA00005269"/>
    </source>
</evidence>
<protein>
    <recommendedName>
        <fullName evidence="4 8">Ribosomal RNA small subunit methyltransferase D</fullName>
        <ecNumber evidence="3 8">2.1.1.171</ecNumber>
    </recommendedName>
</protein>
<comment type="catalytic activity">
    <reaction evidence="7 8">
        <text>guanosine(966) in 16S rRNA + S-adenosyl-L-methionine = N(2)-methylguanosine(966) in 16S rRNA + S-adenosyl-L-homocysteine + H(+)</text>
        <dbReference type="Rhea" id="RHEA:23548"/>
        <dbReference type="Rhea" id="RHEA-COMP:10211"/>
        <dbReference type="Rhea" id="RHEA-COMP:10212"/>
        <dbReference type="ChEBI" id="CHEBI:15378"/>
        <dbReference type="ChEBI" id="CHEBI:57856"/>
        <dbReference type="ChEBI" id="CHEBI:59789"/>
        <dbReference type="ChEBI" id="CHEBI:74269"/>
        <dbReference type="ChEBI" id="CHEBI:74481"/>
        <dbReference type="EC" id="2.1.1.171"/>
    </reaction>
</comment>
<keyword evidence="5 8" id="KW-0489">Methyltransferase</keyword>
<dbReference type="InterPro" id="IPR004398">
    <property type="entry name" value="RNA_MeTrfase_RsmD"/>
</dbReference>
<evidence type="ECO:0000313" key="9">
    <source>
        <dbReference type="EMBL" id="MBB3048830.1"/>
    </source>
</evidence>
<accession>A0A7W4Z8A7</accession>
<dbReference type="PANTHER" id="PTHR43542:SF1">
    <property type="entry name" value="METHYLTRANSFERASE"/>
    <property type="match status" value="1"/>
</dbReference>
<evidence type="ECO:0000313" key="10">
    <source>
        <dbReference type="Proteomes" id="UP000537130"/>
    </source>
</evidence>
<evidence type="ECO:0000256" key="8">
    <source>
        <dbReference type="PIRNR" id="PIRNR004553"/>
    </source>
</evidence>
<dbReference type="NCBIfam" id="TIGR00095">
    <property type="entry name" value="16S rRNA (guanine(966)-N(2))-methyltransferase RsmD"/>
    <property type="match status" value="1"/>
</dbReference>
<comment type="caution">
    <text evidence="9">The sequence shown here is derived from an EMBL/GenBank/DDBJ whole genome shotgun (WGS) entry which is preliminary data.</text>
</comment>
<evidence type="ECO:0000256" key="4">
    <source>
        <dbReference type="ARBA" id="ARBA00013682"/>
    </source>
</evidence>
<dbReference type="RefSeq" id="WP_183411586.1">
    <property type="nucleotide sequence ID" value="NZ_JACHWY010000003.1"/>
</dbReference>
<evidence type="ECO:0000256" key="7">
    <source>
        <dbReference type="ARBA" id="ARBA00048326"/>
    </source>
</evidence>
<dbReference type="PANTHER" id="PTHR43542">
    <property type="entry name" value="METHYLTRANSFERASE"/>
    <property type="match status" value="1"/>
</dbReference>
<name>A0A7W4Z8A7_9GAMM</name>
<dbReference type="GO" id="GO:0052913">
    <property type="term" value="F:16S rRNA (guanine(966)-N(2))-methyltransferase activity"/>
    <property type="evidence" value="ECO:0007669"/>
    <property type="project" value="UniProtKB-EC"/>
</dbReference>
<organism evidence="9 10">
    <name type="scientific">Litorivivens lipolytica</name>
    <dbReference type="NCBI Taxonomy" id="1524264"/>
    <lineage>
        <taxon>Bacteria</taxon>
        <taxon>Pseudomonadati</taxon>
        <taxon>Pseudomonadota</taxon>
        <taxon>Gammaproteobacteria</taxon>
        <taxon>Litorivivens</taxon>
    </lineage>
</organism>
<gene>
    <name evidence="9" type="ORF">FHR99_003104</name>
</gene>
<dbReference type="Proteomes" id="UP000537130">
    <property type="component" value="Unassembled WGS sequence"/>
</dbReference>
<dbReference type="GO" id="GO:0003676">
    <property type="term" value="F:nucleic acid binding"/>
    <property type="evidence" value="ECO:0007669"/>
    <property type="project" value="InterPro"/>
</dbReference>
<dbReference type="InterPro" id="IPR002052">
    <property type="entry name" value="DNA_methylase_N6_adenine_CS"/>
</dbReference>
<evidence type="ECO:0000256" key="3">
    <source>
        <dbReference type="ARBA" id="ARBA00012141"/>
    </source>
</evidence>
<dbReference type="PIRSF" id="PIRSF004553">
    <property type="entry name" value="CHP00095"/>
    <property type="match status" value="1"/>
</dbReference>
<keyword evidence="8" id="KW-0949">S-adenosyl-L-methionine</keyword>